<dbReference type="AlphaFoldDB" id="A0A366D2M5"/>
<accession>A0A366D2M5</accession>
<sequence>MDRLSSEVRPERLELPTFWSILAESGSGANIVPLHRR</sequence>
<dbReference type="Proteomes" id="UP000252586">
    <property type="component" value="Unassembled WGS sequence"/>
</dbReference>
<evidence type="ECO:0000313" key="2">
    <source>
        <dbReference type="Proteomes" id="UP000252586"/>
    </source>
</evidence>
<name>A0A366D2M5_9NOCA</name>
<organism evidence="1 2">
    <name type="scientific">Nocardia puris</name>
    <dbReference type="NCBI Taxonomy" id="208602"/>
    <lineage>
        <taxon>Bacteria</taxon>
        <taxon>Bacillati</taxon>
        <taxon>Actinomycetota</taxon>
        <taxon>Actinomycetes</taxon>
        <taxon>Mycobacteriales</taxon>
        <taxon>Nocardiaceae</taxon>
        <taxon>Nocardia</taxon>
    </lineage>
</organism>
<dbReference type="EMBL" id="QNRE01000017">
    <property type="protein sequence ID" value="RBO84320.1"/>
    <property type="molecule type" value="Genomic_DNA"/>
</dbReference>
<proteinExistence type="predicted"/>
<comment type="caution">
    <text evidence="1">The sequence shown here is derived from an EMBL/GenBank/DDBJ whole genome shotgun (WGS) entry which is preliminary data.</text>
</comment>
<reference evidence="1 2" key="1">
    <citation type="submission" date="2018-06" db="EMBL/GenBank/DDBJ databases">
        <title>Genomic Encyclopedia of Type Strains, Phase IV (KMG-IV): sequencing the most valuable type-strain genomes for metagenomic binning, comparative biology and taxonomic classification.</title>
        <authorList>
            <person name="Goeker M."/>
        </authorList>
    </citation>
    <scope>NUCLEOTIDE SEQUENCE [LARGE SCALE GENOMIC DNA]</scope>
    <source>
        <strain evidence="1 2">DSM 44599</strain>
    </source>
</reference>
<keyword evidence="2" id="KW-1185">Reference proteome</keyword>
<protein>
    <submittedName>
        <fullName evidence="1">Uncharacterized protein</fullName>
    </submittedName>
</protein>
<feature type="non-terminal residue" evidence="1">
    <location>
        <position position="37"/>
    </location>
</feature>
<gene>
    <name evidence="1" type="ORF">DFR74_117142</name>
</gene>
<evidence type="ECO:0000313" key="1">
    <source>
        <dbReference type="EMBL" id="RBO84320.1"/>
    </source>
</evidence>